<evidence type="ECO:0000313" key="1">
    <source>
        <dbReference type="EMBL" id="MBB6410067.1"/>
    </source>
</evidence>
<organism evidence="1 2">
    <name type="scientific">Mesorhizobium sangaii</name>
    <dbReference type="NCBI Taxonomy" id="505389"/>
    <lineage>
        <taxon>Bacteria</taxon>
        <taxon>Pseudomonadati</taxon>
        <taxon>Pseudomonadota</taxon>
        <taxon>Alphaproteobacteria</taxon>
        <taxon>Hyphomicrobiales</taxon>
        <taxon>Phyllobacteriaceae</taxon>
        <taxon>Mesorhizobium</taxon>
    </lineage>
</organism>
<dbReference type="AlphaFoldDB" id="A0A841P4A5"/>
<gene>
    <name evidence="1" type="ORF">HNQ71_002732</name>
</gene>
<evidence type="ECO:0008006" key="3">
    <source>
        <dbReference type="Google" id="ProtNLM"/>
    </source>
</evidence>
<proteinExistence type="predicted"/>
<protein>
    <recommendedName>
        <fullName evidence="3">DUF1127 domain-containing protein</fullName>
    </recommendedName>
</protein>
<keyword evidence="2" id="KW-1185">Reference proteome</keyword>
<dbReference type="Proteomes" id="UP000556329">
    <property type="component" value="Unassembled WGS sequence"/>
</dbReference>
<dbReference type="EMBL" id="JACHEF010000002">
    <property type="protein sequence ID" value="MBB6410067.1"/>
    <property type="molecule type" value="Genomic_DNA"/>
</dbReference>
<sequence length="64" mass="7370">MTIMTMAQQKCTPTPDHRWISWLADGFGWFATKRKAHLDIRDLSPHLQRDVGFLDGNDPFGRGQ</sequence>
<accession>A0A841P4A5</accession>
<reference evidence="1 2" key="1">
    <citation type="submission" date="2020-08" db="EMBL/GenBank/DDBJ databases">
        <title>Genomic Encyclopedia of Type Strains, Phase IV (KMG-IV): sequencing the most valuable type-strain genomes for metagenomic binning, comparative biology and taxonomic classification.</title>
        <authorList>
            <person name="Goeker M."/>
        </authorList>
    </citation>
    <scope>NUCLEOTIDE SEQUENCE [LARGE SCALE GENOMIC DNA]</scope>
    <source>
        <strain evidence="1 2">DSM 100039</strain>
    </source>
</reference>
<comment type="caution">
    <text evidence="1">The sequence shown here is derived from an EMBL/GenBank/DDBJ whole genome shotgun (WGS) entry which is preliminary data.</text>
</comment>
<evidence type="ECO:0000313" key="2">
    <source>
        <dbReference type="Proteomes" id="UP000556329"/>
    </source>
</evidence>
<name>A0A841P4A5_9HYPH</name>